<dbReference type="AlphaFoldDB" id="A0A9N8MLH0"/>
<evidence type="ECO:0000259" key="1">
    <source>
        <dbReference type="Pfam" id="PF06527"/>
    </source>
</evidence>
<proteinExistence type="predicted"/>
<evidence type="ECO:0008006" key="5">
    <source>
        <dbReference type="Google" id="ProtNLM"/>
    </source>
</evidence>
<dbReference type="Proteomes" id="UP000675121">
    <property type="component" value="Unassembled WGS sequence"/>
</dbReference>
<accession>A0A9N8MLH0</accession>
<dbReference type="Pfam" id="PF15978">
    <property type="entry name" value="TnsD"/>
    <property type="match status" value="1"/>
</dbReference>
<comment type="caution">
    <text evidence="3">The sequence shown here is derived from an EMBL/GenBank/DDBJ whole genome shotgun (WGS) entry which is preliminary data.</text>
</comment>
<protein>
    <recommendedName>
        <fullName evidence="5">TniQ protein</fullName>
    </recommendedName>
</protein>
<name>A0A9N8MLH0_9BURK</name>
<reference evidence="3" key="1">
    <citation type="submission" date="2021-02" db="EMBL/GenBank/DDBJ databases">
        <authorList>
            <person name="Vanwijnsberghe S."/>
        </authorList>
    </citation>
    <scope>NUCLEOTIDE SEQUENCE</scope>
    <source>
        <strain evidence="3">R-70211</strain>
    </source>
</reference>
<keyword evidence="4" id="KW-1185">Reference proteome</keyword>
<dbReference type="EMBL" id="CAJNAS010000003">
    <property type="protein sequence ID" value="CAE6872737.1"/>
    <property type="molecule type" value="Genomic_DNA"/>
</dbReference>
<dbReference type="RefSeq" id="WP_201138869.1">
    <property type="nucleotide sequence ID" value="NZ_CAJNAS010000003.1"/>
</dbReference>
<feature type="domain" description="TniQ" evidence="1">
    <location>
        <begin position="8"/>
        <end position="157"/>
    </location>
</feature>
<dbReference type="InterPro" id="IPR032750">
    <property type="entry name" value="TnsD_C"/>
</dbReference>
<evidence type="ECO:0000313" key="3">
    <source>
        <dbReference type="EMBL" id="CAE6872737.1"/>
    </source>
</evidence>
<sequence>MAIALFPLLDGETIGSNIARYGEFMGAETTLPLRRRLFGYACKPDTRLPSGVKHLAEQARDYWNLDVAAIIRGNTEFYYATATVPVKQRESMFSDMLKQPASRCLRRSASGWTGERVIKFRYCEDCLMEWREKGIPPHWLVDHQLPGVYVCPVHSSMLKVAKRSSPENMTDPTVTALKRGDDERVLVRASSSEQGAIEDVAKLSAEYRIAKGNLPSTTTYRELLRAAGFVWPTGRVDIRAFTASILDYFGPGYCQSAGLNLQKWNTWLRNISDERKSEEPSHPFMFIVAESLLNRRCASPGSFMPDSDMNHRAVSLEDIDGDSYKKMSAWLCNGILHRNNDAWKEYLIDESGWKLVCSCGISYKALRTSCHGSVLLTVTGYGERYHSLIAMRFANNFQVDHASQGCFSVNPRLLRWARVSGFSENRGLSMDAIKHLRDRWCSIVRSARPDKRITSSYRVDSKLYRTLYQYDRDWISEFNRVNRTRPMCSQRIIEGSVDSASR</sequence>
<organism evidence="3 4">
    <name type="scientific">Paraburkholderia domus</name>
    <dbReference type="NCBI Taxonomy" id="2793075"/>
    <lineage>
        <taxon>Bacteria</taxon>
        <taxon>Pseudomonadati</taxon>
        <taxon>Pseudomonadota</taxon>
        <taxon>Betaproteobacteria</taxon>
        <taxon>Burkholderiales</taxon>
        <taxon>Burkholderiaceae</taxon>
        <taxon>Paraburkholderia</taxon>
    </lineage>
</organism>
<gene>
    <name evidence="3" type="ORF">R70211_01388</name>
</gene>
<dbReference type="InterPro" id="IPR009492">
    <property type="entry name" value="TniQ"/>
</dbReference>
<evidence type="ECO:0000313" key="4">
    <source>
        <dbReference type="Proteomes" id="UP000675121"/>
    </source>
</evidence>
<feature type="domain" description="Transposon Tn7 transposition protein TnsD C-terminal" evidence="2">
    <location>
        <begin position="217"/>
        <end position="476"/>
    </location>
</feature>
<dbReference type="Pfam" id="PF06527">
    <property type="entry name" value="TniQ"/>
    <property type="match status" value="1"/>
</dbReference>
<evidence type="ECO:0000259" key="2">
    <source>
        <dbReference type="Pfam" id="PF15978"/>
    </source>
</evidence>